<comment type="caution">
    <text evidence="1">The sequence shown here is derived from an EMBL/GenBank/DDBJ whole genome shotgun (WGS) entry which is preliminary data.</text>
</comment>
<dbReference type="EMBL" id="JAHRHJ020000004">
    <property type="protein sequence ID" value="KAH9320035.1"/>
    <property type="molecule type" value="Genomic_DNA"/>
</dbReference>
<accession>A0AA38GE87</accession>
<feature type="non-terminal residue" evidence="1">
    <location>
        <position position="1"/>
    </location>
</feature>
<proteinExistence type="predicted"/>
<organism evidence="1 2">
    <name type="scientific">Taxus chinensis</name>
    <name type="common">Chinese yew</name>
    <name type="synonym">Taxus wallichiana var. chinensis</name>
    <dbReference type="NCBI Taxonomy" id="29808"/>
    <lineage>
        <taxon>Eukaryota</taxon>
        <taxon>Viridiplantae</taxon>
        <taxon>Streptophyta</taxon>
        <taxon>Embryophyta</taxon>
        <taxon>Tracheophyta</taxon>
        <taxon>Spermatophyta</taxon>
        <taxon>Pinopsida</taxon>
        <taxon>Pinidae</taxon>
        <taxon>Conifers II</taxon>
        <taxon>Cupressales</taxon>
        <taxon>Taxaceae</taxon>
        <taxon>Taxus</taxon>
    </lineage>
</organism>
<reference evidence="1 2" key="1">
    <citation type="journal article" date="2021" name="Nat. Plants">
        <title>The Taxus genome provides insights into paclitaxel biosynthesis.</title>
        <authorList>
            <person name="Xiong X."/>
            <person name="Gou J."/>
            <person name="Liao Q."/>
            <person name="Li Y."/>
            <person name="Zhou Q."/>
            <person name="Bi G."/>
            <person name="Li C."/>
            <person name="Du R."/>
            <person name="Wang X."/>
            <person name="Sun T."/>
            <person name="Guo L."/>
            <person name="Liang H."/>
            <person name="Lu P."/>
            <person name="Wu Y."/>
            <person name="Zhang Z."/>
            <person name="Ro D.K."/>
            <person name="Shang Y."/>
            <person name="Huang S."/>
            <person name="Yan J."/>
        </authorList>
    </citation>
    <scope>NUCLEOTIDE SEQUENCE [LARGE SCALE GENOMIC DNA]</scope>
    <source>
        <strain evidence="1">Ta-2019</strain>
    </source>
</reference>
<gene>
    <name evidence="1" type="ORF">KI387_021804</name>
</gene>
<sequence>DEVMRNTKVTNDVMVNELTYLLRFHGDEWYGLHPFGVVFGSSYDPLMALGRMRIDFSDKIQTPLREGPQVMSDL</sequence>
<keyword evidence="2" id="KW-1185">Reference proteome</keyword>
<evidence type="ECO:0000313" key="1">
    <source>
        <dbReference type="EMBL" id="KAH9320035.1"/>
    </source>
</evidence>
<evidence type="ECO:0000313" key="2">
    <source>
        <dbReference type="Proteomes" id="UP000824469"/>
    </source>
</evidence>
<protein>
    <submittedName>
        <fullName evidence="1">Uncharacterized protein</fullName>
    </submittedName>
</protein>
<dbReference type="Proteomes" id="UP000824469">
    <property type="component" value="Unassembled WGS sequence"/>
</dbReference>
<name>A0AA38GE87_TAXCH</name>
<dbReference type="AlphaFoldDB" id="A0AA38GE87"/>